<dbReference type="EMBL" id="VTRV01000125">
    <property type="protein sequence ID" value="TZF87773.1"/>
    <property type="molecule type" value="Genomic_DNA"/>
</dbReference>
<comment type="caution">
    <text evidence="1">The sequence shown here is derived from an EMBL/GenBank/DDBJ whole genome shotgun (WGS) entry which is preliminary data.</text>
</comment>
<dbReference type="InterPro" id="IPR032025">
    <property type="entry name" value="DUF5063"/>
</dbReference>
<keyword evidence="2" id="KW-1185">Reference proteome</keyword>
<gene>
    <name evidence="1" type="ORF">FW784_10640</name>
</gene>
<evidence type="ECO:0000313" key="2">
    <source>
        <dbReference type="Proteomes" id="UP000323164"/>
    </source>
</evidence>
<proteinExistence type="predicted"/>
<evidence type="ECO:0000313" key="1">
    <source>
        <dbReference type="EMBL" id="TZF87773.1"/>
    </source>
</evidence>
<organism evidence="1 2">
    <name type="scientific">Cognatilysobacter lacus</name>
    <dbReference type="NCBI Taxonomy" id="1643323"/>
    <lineage>
        <taxon>Bacteria</taxon>
        <taxon>Pseudomonadati</taxon>
        <taxon>Pseudomonadota</taxon>
        <taxon>Gammaproteobacteria</taxon>
        <taxon>Lysobacterales</taxon>
        <taxon>Lysobacteraceae</taxon>
        <taxon>Cognatilysobacter</taxon>
    </lineage>
</organism>
<dbReference type="InterPro" id="IPR038312">
    <property type="entry name" value="DUF5063_sf"/>
</dbReference>
<dbReference type="AlphaFoldDB" id="A0A5D8Z128"/>
<dbReference type="OrthoDB" id="5565794at2"/>
<dbReference type="Pfam" id="PF16702">
    <property type="entry name" value="DUF5063"/>
    <property type="match status" value="1"/>
</dbReference>
<dbReference type="Proteomes" id="UP000323164">
    <property type="component" value="Unassembled WGS sequence"/>
</dbReference>
<reference evidence="1 2" key="1">
    <citation type="submission" date="2019-08" db="EMBL/GenBank/DDBJ databases">
        <title>Draft genome sequence of Lysobacter sp. UKS-15.</title>
        <authorList>
            <person name="Im W.-T."/>
        </authorList>
    </citation>
    <scope>NUCLEOTIDE SEQUENCE [LARGE SCALE GENOMIC DNA]</scope>
    <source>
        <strain evidence="1 2">UKS-15</strain>
    </source>
</reference>
<accession>A0A5D8Z128</accession>
<protein>
    <submittedName>
        <fullName evidence="1">DUF5063 domain-containing protein</fullName>
    </submittedName>
</protein>
<dbReference type="Gene3D" id="1.20.120.1550">
    <property type="entry name" value="Protein of unknown function DUF5063"/>
    <property type="match status" value="1"/>
</dbReference>
<sequence length="160" mass="17855">MLGLTVQLSPEVEAFKSAAETYCAWLEAPPGSSSEERLCALRHLTRLYAAALELPNAEPEDSDPPDLPESYRLAVRQRLSTFPVGMYWQVYDPFVEEPDGPGSGSLTDDLEDTYADLKEGLECFGTHPNTAIFNWRLLFTAHWGAHVVSAIRALHWYDPA</sequence>
<name>A0A5D8Z128_9GAMM</name>